<protein>
    <submittedName>
        <fullName evidence="5">cAMP-binding domain of CRP or a regulatory subunit of cAMP-dependent protein kinases</fullName>
    </submittedName>
</protein>
<dbReference type="InterPro" id="IPR012318">
    <property type="entry name" value="HTH_CRP"/>
</dbReference>
<evidence type="ECO:0000313" key="5">
    <source>
        <dbReference type="EMBL" id="SHH97586.1"/>
    </source>
</evidence>
<dbReference type="AlphaFoldDB" id="A0A1M5XCT4"/>
<gene>
    <name evidence="5" type="ORF">SAMN02745823_01708</name>
</gene>
<dbReference type="GO" id="GO:0006355">
    <property type="term" value="P:regulation of DNA-templated transcription"/>
    <property type="evidence" value="ECO:0007669"/>
    <property type="project" value="InterPro"/>
</dbReference>
<keyword evidence="5" id="KW-0808">Transferase</keyword>
<dbReference type="GO" id="GO:0003677">
    <property type="term" value="F:DNA binding"/>
    <property type="evidence" value="ECO:0007669"/>
    <property type="project" value="UniProtKB-KW"/>
</dbReference>
<dbReference type="RefSeq" id="WP_073077745.1">
    <property type="nucleotide sequence ID" value="NZ_FQXV01000005.1"/>
</dbReference>
<keyword evidence="6" id="KW-1185">Reference proteome</keyword>
<dbReference type="SUPFAM" id="SSF51206">
    <property type="entry name" value="cAMP-binding domain-like"/>
    <property type="match status" value="1"/>
</dbReference>
<dbReference type="Proteomes" id="UP000183995">
    <property type="component" value="Unassembled WGS sequence"/>
</dbReference>
<evidence type="ECO:0000256" key="1">
    <source>
        <dbReference type="ARBA" id="ARBA00023015"/>
    </source>
</evidence>
<dbReference type="GO" id="GO:0016301">
    <property type="term" value="F:kinase activity"/>
    <property type="evidence" value="ECO:0007669"/>
    <property type="project" value="UniProtKB-KW"/>
</dbReference>
<accession>A0A1M5XCT4</accession>
<dbReference type="SUPFAM" id="SSF46785">
    <property type="entry name" value="Winged helix' DNA-binding domain"/>
    <property type="match status" value="1"/>
</dbReference>
<name>A0A1M5XCT4_9FIRM</name>
<keyword evidence="5" id="KW-0418">Kinase</keyword>
<keyword evidence="3" id="KW-0804">Transcription</keyword>
<organism evidence="5 6">
    <name type="scientific">Sporobacter termitidis DSM 10068</name>
    <dbReference type="NCBI Taxonomy" id="1123282"/>
    <lineage>
        <taxon>Bacteria</taxon>
        <taxon>Bacillati</taxon>
        <taxon>Bacillota</taxon>
        <taxon>Clostridia</taxon>
        <taxon>Eubacteriales</taxon>
        <taxon>Oscillospiraceae</taxon>
        <taxon>Sporobacter</taxon>
    </lineage>
</organism>
<dbReference type="InterPro" id="IPR036390">
    <property type="entry name" value="WH_DNA-bd_sf"/>
</dbReference>
<dbReference type="Gene3D" id="2.60.120.10">
    <property type="entry name" value="Jelly Rolls"/>
    <property type="match status" value="1"/>
</dbReference>
<keyword evidence="1" id="KW-0805">Transcription regulation</keyword>
<dbReference type="InterPro" id="IPR014710">
    <property type="entry name" value="RmlC-like_jellyroll"/>
</dbReference>
<dbReference type="InterPro" id="IPR018490">
    <property type="entry name" value="cNMP-bd_dom_sf"/>
</dbReference>
<evidence type="ECO:0000313" key="6">
    <source>
        <dbReference type="Proteomes" id="UP000183995"/>
    </source>
</evidence>
<evidence type="ECO:0000256" key="3">
    <source>
        <dbReference type="ARBA" id="ARBA00023163"/>
    </source>
</evidence>
<evidence type="ECO:0000256" key="2">
    <source>
        <dbReference type="ARBA" id="ARBA00023125"/>
    </source>
</evidence>
<sequence length="231" mass="26669">MKTEKKYLEYMELIKSQPLFRGFDEEDIRYLLDYLTAVVEIVDAGEPINTIGTSAVEPVQSGCILSGRGQHIKYDAWGKCSILEYITPGYLLGCTHTFADNHYHMSTIMATEPCVCLYLDFKKLDSGSADCVSALSRLSVNIIRILAKRNYRLFRKVDILSRRTLREKILTYLSYERDEHQSDVFDVPFSRQGMADFLYIERSSLSTELSKLQQEGLIEFHHNHFKLTMPK</sequence>
<proteinExistence type="predicted"/>
<dbReference type="STRING" id="1123282.SAMN02745823_01708"/>
<dbReference type="OrthoDB" id="9774616at2"/>
<dbReference type="EMBL" id="FQXV01000005">
    <property type="protein sequence ID" value="SHH97586.1"/>
    <property type="molecule type" value="Genomic_DNA"/>
</dbReference>
<reference evidence="5 6" key="1">
    <citation type="submission" date="2016-11" db="EMBL/GenBank/DDBJ databases">
        <authorList>
            <person name="Jaros S."/>
            <person name="Januszkiewicz K."/>
            <person name="Wedrychowicz H."/>
        </authorList>
    </citation>
    <scope>NUCLEOTIDE SEQUENCE [LARGE SCALE GENOMIC DNA]</scope>
    <source>
        <strain evidence="5 6">DSM 10068</strain>
    </source>
</reference>
<feature type="domain" description="HTH crp-type" evidence="4">
    <location>
        <begin position="163"/>
        <end position="231"/>
    </location>
</feature>
<dbReference type="PROSITE" id="PS51063">
    <property type="entry name" value="HTH_CRP_2"/>
    <property type="match status" value="1"/>
</dbReference>
<keyword evidence="2" id="KW-0238">DNA-binding</keyword>
<evidence type="ECO:0000259" key="4">
    <source>
        <dbReference type="PROSITE" id="PS51063"/>
    </source>
</evidence>
<dbReference type="Pfam" id="PF13545">
    <property type="entry name" value="HTH_Crp_2"/>
    <property type="match status" value="1"/>
</dbReference>